<feature type="compositionally biased region" description="Basic residues" evidence="1">
    <location>
        <begin position="291"/>
        <end position="303"/>
    </location>
</feature>
<dbReference type="AlphaFoldDB" id="A0A6J4HH08"/>
<feature type="non-terminal residue" evidence="2">
    <location>
        <position position="1"/>
    </location>
</feature>
<evidence type="ECO:0000313" key="2">
    <source>
        <dbReference type="EMBL" id="CAA9223571.1"/>
    </source>
</evidence>
<feature type="compositionally biased region" description="Basic residues" evidence="1">
    <location>
        <begin position="356"/>
        <end position="369"/>
    </location>
</feature>
<dbReference type="EMBL" id="CADCSZ010000049">
    <property type="protein sequence ID" value="CAA9223571.1"/>
    <property type="molecule type" value="Genomic_DNA"/>
</dbReference>
<gene>
    <name evidence="2" type="ORF">AVDCRST_MAG76-799</name>
</gene>
<feature type="region of interest" description="Disordered" evidence="1">
    <location>
        <begin position="1"/>
        <end position="396"/>
    </location>
</feature>
<feature type="compositionally biased region" description="Basic residues" evidence="1">
    <location>
        <begin position="97"/>
        <end position="108"/>
    </location>
</feature>
<organism evidence="2">
    <name type="scientific">uncultured Acidimicrobiales bacterium</name>
    <dbReference type="NCBI Taxonomy" id="310071"/>
    <lineage>
        <taxon>Bacteria</taxon>
        <taxon>Bacillati</taxon>
        <taxon>Actinomycetota</taxon>
        <taxon>Acidimicrobiia</taxon>
        <taxon>Acidimicrobiales</taxon>
        <taxon>environmental samples</taxon>
    </lineage>
</organism>
<feature type="compositionally biased region" description="Low complexity" evidence="1">
    <location>
        <begin position="379"/>
        <end position="396"/>
    </location>
</feature>
<proteinExistence type="predicted"/>
<dbReference type="GO" id="GO:0003887">
    <property type="term" value="F:DNA-directed DNA polymerase activity"/>
    <property type="evidence" value="ECO:0007669"/>
    <property type="project" value="UniProtKB-EC"/>
</dbReference>
<accession>A0A6J4HH08</accession>
<feature type="compositionally biased region" description="Basic and acidic residues" evidence="1">
    <location>
        <begin position="200"/>
        <end position="210"/>
    </location>
</feature>
<evidence type="ECO:0000256" key="1">
    <source>
        <dbReference type="SAM" id="MobiDB-lite"/>
    </source>
</evidence>
<keyword evidence="2" id="KW-0548">Nucleotidyltransferase</keyword>
<keyword evidence="2" id="KW-0808">Transferase</keyword>
<dbReference type="EC" id="2.7.7.7" evidence="2"/>
<feature type="compositionally biased region" description="Basic residues" evidence="1">
    <location>
        <begin position="334"/>
        <end position="345"/>
    </location>
</feature>
<reference evidence="2" key="1">
    <citation type="submission" date="2020-02" db="EMBL/GenBank/DDBJ databases">
        <authorList>
            <person name="Meier V. D."/>
        </authorList>
    </citation>
    <scope>NUCLEOTIDE SEQUENCE</scope>
    <source>
        <strain evidence="2">AVDCRST_MAG76</strain>
    </source>
</reference>
<name>A0A6J4HH08_9ACTN</name>
<feature type="non-terminal residue" evidence="2">
    <location>
        <position position="396"/>
    </location>
</feature>
<sequence length="396" mass="42733">AGRRRDPPRRPRLLLRLGGAARRPTAAGSAGDRGSRCGPRRQLRGQGVRHPDRHDRWPGPPAVPVGRGRPPQDVGVHRGQPGGVRGLRRYDAAGRGAVHRRGLPRRGRPAAAEGEAQRDRRQAAEAGAGSGGAADHGRGGPDQVPGQGGQRRRQARRSAGGAGRRRARVPPPPAGRAALGRRTGDRRQAPRPRAQHRRRGGPDGRGRPRGDAGAGRWPPHPRLGAQPRPEAGGGRPPTSVHRIAVRPRPQTEDDGQHRCHSGQPGRPGHPPAPVGAADRPHRRAAPAVRRPVPRHPLAHAPRGHRADGHDPRRRPRVAHLRASPHPGAGDHLGRGGRHQHRRRSPRPAGAAVRPPERHRPRLRPRRHPRPLRDGRRLPGRAPRPGPGAHRAPAARL</sequence>
<feature type="compositionally biased region" description="Basic residues" evidence="1">
    <location>
        <begin position="189"/>
        <end position="199"/>
    </location>
</feature>
<protein>
    <submittedName>
        <fullName evidence="2">DNA polymerase IV</fullName>
        <ecNumber evidence="2">2.7.7.7</ecNumber>
    </submittedName>
</protein>
<feature type="compositionally biased region" description="Low complexity" evidence="1">
    <location>
        <begin position="14"/>
        <end position="28"/>
    </location>
</feature>